<feature type="site" description="Lowers pKa of active site Tyr" evidence="3">
    <location>
        <position position="72"/>
    </location>
</feature>
<dbReference type="InterPro" id="IPR023210">
    <property type="entry name" value="NADP_OxRdtase_dom"/>
</dbReference>
<dbReference type="Proteomes" id="UP001050691">
    <property type="component" value="Unassembled WGS sequence"/>
</dbReference>
<sequence>MATIALNNNNKIPWIGFGTGTALFKKDANEATTLAIKSGFIHLDGAQMYQNEDSLGKAISQFPRESLFVTTKLNTLKPGETVKESLLGSLERLGLDYVDLWLIHRPESFPGKLKDVWKGFEEVYQEGLTKNIGVSNFDVKHLKELIDGASVMPQINQVGPFNPASIRFHAGLYHQLKPLLEFQKQYGIRVESYGGLTPIRNATEEPLNGALRTISESLSKRYGAPVNDGQVLLKWLQAKDVIIITTSFKEFRLKEYLQAFNIPALTEEEIKAIDDVSAPTAGL</sequence>
<organism evidence="5 6">
    <name type="scientific">Clathrus columnatus</name>
    <dbReference type="NCBI Taxonomy" id="1419009"/>
    <lineage>
        <taxon>Eukaryota</taxon>
        <taxon>Fungi</taxon>
        <taxon>Dikarya</taxon>
        <taxon>Basidiomycota</taxon>
        <taxon>Agaricomycotina</taxon>
        <taxon>Agaricomycetes</taxon>
        <taxon>Phallomycetidae</taxon>
        <taxon>Phallales</taxon>
        <taxon>Clathraceae</taxon>
        <taxon>Clathrus</taxon>
    </lineage>
</organism>
<evidence type="ECO:0000259" key="4">
    <source>
        <dbReference type="Pfam" id="PF00248"/>
    </source>
</evidence>
<dbReference type="EMBL" id="BPWL01000007">
    <property type="protein sequence ID" value="GJJ12552.1"/>
    <property type="molecule type" value="Genomic_DNA"/>
</dbReference>
<accession>A0AAV5AFX1</accession>
<dbReference type="Pfam" id="PF00248">
    <property type="entry name" value="Aldo_ket_red"/>
    <property type="match status" value="1"/>
</dbReference>
<feature type="binding site" evidence="2">
    <location>
        <position position="104"/>
    </location>
    <ligand>
        <name>substrate</name>
    </ligand>
</feature>
<dbReference type="InterPro" id="IPR020471">
    <property type="entry name" value="AKR"/>
</dbReference>
<evidence type="ECO:0000313" key="5">
    <source>
        <dbReference type="EMBL" id="GJJ12552.1"/>
    </source>
</evidence>
<evidence type="ECO:0000256" key="2">
    <source>
        <dbReference type="PIRSR" id="PIRSR000097-2"/>
    </source>
</evidence>
<protein>
    <recommendedName>
        <fullName evidence="4">NADP-dependent oxidoreductase domain-containing protein</fullName>
    </recommendedName>
</protein>
<dbReference type="CDD" id="cd19120">
    <property type="entry name" value="AKR_AKR3C2-3"/>
    <property type="match status" value="1"/>
</dbReference>
<dbReference type="SUPFAM" id="SSF51430">
    <property type="entry name" value="NAD(P)-linked oxidoreductase"/>
    <property type="match status" value="1"/>
</dbReference>
<dbReference type="InterPro" id="IPR018170">
    <property type="entry name" value="Aldo/ket_reductase_CS"/>
</dbReference>
<evidence type="ECO:0000256" key="1">
    <source>
        <dbReference type="PIRSR" id="PIRSR000097-1"/>
    </source>
</evidence>
<dbReference type="Gene3D" id="3.20.20.100">
    <property type="entry name" value="NADP-dependent oxidoreductase domain"/>
    <property type="match status" value="1"/>
</dbReference>
<comment type="caution">
    <text evidence="5">The sequence shown here is derived from an EMBL/GenBank/DDBJ whole genome shotgun (WGS) entry which is preliminary data.</text>
</comment>
<reference evidence="5" key="1">
    <citation type="submission" date="2021-10" db="EMBL/GenBank/DDBJ databases">
        <title>De novo Genome Assembly of Clathrus columnatus (Basidiomycota, Fungi) Using Illumina and Nanopore Sequence Data.</title>
        <authorList>
            <person name="Ogiso-Tanaka E."/>
            <person name="Itagaki H."/>
            <person name="Hosoya T."/>
            <person name="Hosaka K."/>
        </authorList>
    </citation>
    <scope>NUCLEOTIDE SEQUENCE</scope>
    <source>
        <strain evidence="5">MO-923</strain>
    </source>
</reference>
<feature type="active site" description="Proton donor" evidence="1">
    <location>
        <position position="49"/>
    </location>
</feature>
<keyword evidence="6" id="KW-1185">Reference proteome</keyword>
<dbReference type="AlphaFoldDB" id="A0AAV5AFX1"/>
<dbReference type="PROSITE" id="PS00062">
    <property type="entry name" value="ALDOKETO_REDUCTASE_2"/>
    <property type="match status" value="1"/>
</dbReference>
<dbReference type="PANTHER" id="PTHR11732">
    <property type="entry name" value="ALDO/KETO REDUCTASE"/>
    <property type="match status" value="1"/>
</dbReference>
<gene>
    <name evidence="5" type="ORF">Clacol_006795</name>
</gene>
<name>A0AAV5AFX1_9AGAM</name>
<evidence type="ECO:0000256" key="3">
    <source>
        <dbReference type="PIRSR" id="PIRSR000097-3"/>
    </source>
</evidence>
<feature type="domain" description="NADP-dependent oxidoreductase" evidence="4">
    <location>
        <begin position="17"/>
        <end position="276"/>
    </location>
</feature>
<dbReference type="PIRSF" id="PIRSF000097">
    <property type="entry name" value="AKR"/>
    <property type="match status" value="1"/>
</dbReference>
<evidence type="ECO:0000313" key="6">
    <source>
        <dbReference type="Proteomes" id="UP001050691"/>
    </source>
</evidence>
<dbReference type="PRINTS" id="PR00069">
    <property type="entry name" value="ALDKETRDTASE"/>
</dbReference>
<dbReference type="InterPro" id="IPR036812">
    <property type="entry name" value="NAD(P)_OxRdtase_dom_sf"/>
</dbReference>
<dbReference type="GO" id="GO:0016652">
    <property type="term" value="F:oxidoreductase activity, acting on NAD(P)H as acceptor"/>
    <property type="evidence" value="ECO:0007669"/>
    <property type="project" value="InterPro"/>
</dbReference>
<proteinExistence type="predicted"/>
<dbReference type="InterPro" id="IPR044494">
    <property type="entry name" value="AKR3C2/3"/>
</dbReference>